<reference evidence="11 12" key="1">
    <citation type="submission" date="2019-04" db="EMBL/GenBank/DDBJ databases">
        <title>Isolation and culture of sulfate reducing bacteria from the cold seep of the South China Sea.</title>
        <authorList>
            <person name="Sun C."/>
            <person name="Liu R."/>
        </authorList>
    </citation>
    <scope>NUCLEOTIDE SEQUENCE [LARGE SCALE GENOMIC DNA]</scope>
    <source>
        <strain evidence="11 12">CS1</strain>
    </source>
</reference>
<evidence type="ECO:0000259" key="9">
    <source>
        <dbReference type="Pfam" id="PF02879"/>
    </source>
</evidence>
<dbReference type="RefSeq" id="WP_171267070.1">
    <property type="nucleotide sequence ID" value="NZ_CP039543.1"/>
</dbReference>
<evidence type="ECO:0000256" key="6">
    <source>
        <dbReference type="ARBA" id="ARBA00023235"/>
    </source>
</evidence>
<dbReference type="CDD" id="cd03089">
    <property type="entry name" value="PMM_PGM"/>
    <property type="match status" value="1"/>
</dbReference>
<keyword evidence="5" id="KW-0460">Magnesium</keyword>
<dbReference type="InterPro" id="IPR005846">
    <property type="entry name" value="A-D-PHexomutase_a/b/a-III"/>
</dbReference>
<dbReference type="Pfam" id="PF02879">
    <property type="entry name" value="PGM_PMM_II"/>
    <property type="match status" value="1"/>
</dbReference>
<dbReference type="InterPro" id="IPR005841">
    <property type="entry name" value="Alpha-D-phosphohexomutase_SF"/>
</dbReference>
<comment type="similarity">
    <text evidence="2">Belongs to the phosphohexose mutase family.</text>
</comment>
<feature type="domain" description="Alpha-D-phosphohexomutase alpha/beta/alpha" evidence="9">
    <location>
        <begin position="153"/>
        <end position="251"/>
    </location>
</feature>
<dbReference type="Proteomes" id="UP000503251">
    <property type="component" value="Chromosome"/>
</dbReference>
<accession>A0ABX6NEE6</accession>
<dbReference type="Pfam" id="PF02880">
    <property type="entry name" value="PGM_PMM_III"/>
    <property type="match status" value="1"/>
</dbReference>
<evidence type="ECO:0000256" key="5">
    <source>
        <dbReference type="ARBA" id="ARBA00022842"/>
    </source>
</evidence>
<dbReference type="PRINTS" id="PR00509">
    <property type="entry name" value="PGMPMM"/>
</dbReference>
<evidence type="ECO:0000256" key="3">
    <source>
        <dbReference type="ARBA" id="ARBA00022553"/>
    </source>
</evidence>
<dbReference type="EMBL" id="CP039543">
    <property type="protein sequence ID" value="QJT08932.1"/>
    <property type="molecule type" value="Genomic_DNA"/>
</dbReference>
<dbReference type="InterPro" id="IPR016055">
    <property type="entry name" value="A-D-PHexomutase_a/b/a-I/II/III"/>
</dbReference>
<dbReference type="SUPFAM" id="SSF53738">
    <property type="entry name" value="Phosphoglucomutase, first 3 domains"/>
    <property type="match status" value="3"/>
</dbReference>
<keyword evidence="3" id="KW-0597">Phosphoprotein</keyword>
<gene>
    <name evidence="11" type="ORF">E8L03_08310</name>
</gene>
<dbReference type="PANTHER" id="PTHR43771">
    <property type="entry name" value="PHOSPHOMANNOMUTASE"/>
    <property type="match status" value="1"/>
</dbReference>
<feature type="domain" description="Alpha-D-phosphohexomutase C-terminal" evidence="7">
    <location>
        <begin position="375"/>
        <end position="446"/>
    </location>
</feature>
<dbReference type="InterPro" id="IPR005843">
    <property type="entry name" value="A-D-PHexomutase_C"/>
</dbReference>
<evidence type="ECO:0000313" key="11">
    <source>
        <dbReference type="EMBL" id="QJT08932.1"/>
    </source>
</evidence>
<dbReference type="Pfam" id="PF02878">
    <property type="entry name" value="PGM_PMM_I"/>
    <property type="match status" value="1"/>
</dbReference>
<keyword evidence="6" id="KW-0413">Isomerase</keyword>
<dbReference type="SUPFAM" id="SSF55957">
    <property type="entry name" value="Phosphoglucomutase, C-terminal domain"/>
    <property type="match status" value="1"/>
</dbReference>
<comment type="cofactor">
    <cofactor evidence="1">
        <name>Mg(2+)</name>
        <dbReference type="ChEBI" id="CHEBI:18420"/>
    </cofactor>
</comment>
<evidence type="ECO:0000256" key="2">
    <source>
        <dbReference type="ARBA" id="ARBA00010231"/>
    </source>
</evidence>
<evidence type="ECO:0000256" key="4">
    <source>
        <dbReference type="ARBA" id="ARBA00022723"/>
    </source>
</evidence>
<dbReference type="PANTHER" id="PTHR43771:SF2">
    <property type="entry name" value="PHOSPHOMANNOMUTASE_PHOSPHOGLUCOMUTASE"/>
    <property type="match status" value="1"/>
</dbReference>
<dbReference type="Gene3D" id="3.40.120.10">
    <property type="entry name" value="Alpha-D-Glucose-1,6-Bisphosphate, subunit A, domain 3"/>
    <property type="match status" value="3"/>
</dbReference>
<evidence type="ECO:0000313" key="12">
    <source>
        <dbReference type="Proteomes" id="UP000503251"/>
    </source>
</evidence>
<sequence length="458" mass="49822">MKPVSPKVFKAYDIRGIVGKDFDGPWVERLGRALGAYFLGRGFRDAVVGRDCRESSPEYAARLIHGLTASGVDVIDIGMVATPIFYYAVTTLKRHAGCIITASHNPKEYNGFKVWAGETTIHTDEIRAVYELMASGELPAGRGVASSHDITPAYMDALVQNLESPLDGLKIVVDGGNGAGGEVCAEILRRAGAEVIPLYCDPDGRFPNHHPDPVVEPYMADLKAAVTRNGADAGLGLDGDADRLGVIDETGAMVYGDRLLAIYARDMLTRCPGAMVIGDVKSSHLLYKDISANGGEPLMWKTGHSMIKTKLKETGALLAGEMSGHFFFADRYCGFDDGIYAALRIAEILARAKRDGSPPLSRSLDDWPVTSNTPELRIDCPEEKLHGVVEHARRHFRNGYDVIDVDGVRLTFPDGWALLRASNTQPALSLRFEAETPERLAEIRALVETPLARWIAGD</sequence>
<evidence type="ECO:0000259" key="7">
    <source>
        <dbReference type="Pfam" id="PF00408"/>
    </source>
</evidence>
<feature type="domain" description="Alpha-D-phosphohexomutase alpha/beta/alpha" evidence="8">
    <location>
        <begin position="7"/>
        <end position="136"/>
    </location>
</feature>
<protein>
    <submittedName>
        <fullName evidence="11">Phosphomannomutase/phosphoglucomutase</fullName>
    </submittedName>
</protein>
<keyword evidence="4" id="KW-0479">Metal-binding</keyword>
<feature type="domain" description="Alpha-D-phosphohexomutase alpha/beta/alpha" evidence="10">
    <location>
        <begin position="256"/>
        <end position="355"/>
    </location>
</feature>
<dbReference type="InterPro" id="IPR005844">
    <property type="entry name" value="A-D-PHexomutase_a/b/a-I"/>
</dbReference>
<evidence type="ECO:0000256" key="1">
    <source>
        <dbReference type="ARBA" id="ARBA00001946"/>
    </source>
</evidence>
<evidence type="ECO:0000259" key="8">
    <source>
        <dbReference type="Pfam" id="PF02878"/>
    </source>
</evidence>
<proteinExistence type="inferred from homology"/>
<organism evidence="11 12">
    <name type="scientific">Oceanidesulfovibrio marinus</name>
    <dbReference type="NCBI Taxonomy" id="370038"/>
    <lineage>
        <taxon>Bacteria</taxon>
        <taxon>Pseudomonadati</taxon>
        <taxon>Thermodesulfobacteriota</taxon>
        <taxon>Desulfovibrionia</taxon>
        <taxon>Desulfovibrionales</taxon>
        <taxon>Desulfovibrionaceae</taxon>
        <taxon>Oceanidesulfovibrio</taxon>
    </lineage>
</organism>
<evidence type="ECO:0000259" key="10">
    <source>
        <dbReference type="Pfam" id="PF02880"/>
    </source>
</evidence>
<keyword evidence="12" id="KW-1185">Reference proteome</keyword>
<dbReference type="InterPro" id="IPR005845">
    <property type="entry name" value="A-D-PHexomutase_a/b/a-II"/>
</dbReference>
<dbReference type="Gene3D" id="3.30.310.50">
    <property type="entry name" value="Alpha-D-phosphohexomutase, C-terminal domain"/>
    <property type="match status" value="1"/>
</dbReference>
<name>A0ABX6NEE6_9BACT</name>
<dbReference type="Pfam" id="PF00408">
    <property type="entry name" value="PGM_PMM_IV"/>
    <property type="match status" value="1"/>
</dbReference>
<dbReference type="InterPro" id="IPR036900">
    <property type="entry name" value="A-D-PHexomutase_C_sf"/>
</dbReference>